<name>A0A0F9AAS9_9ZZZZ</name>
<protein>
    <submittedName>
        <fullName evidence="2">Uncharacterized protein</fullName>
    </submittedName>
</protein>
<dbReference type="AlphaFoldDB" id="A0A0F9AAS9"/>
<accession>A0A0F9AAS9</accession>
<gene>
    <name evidence="2" type="ORF">LCGC14_2673940</name>
</gene>
<keyword evidence="1" id="KW-1133">Transmembrane helix</keyword>
<keyword evidence="1" id="KW-0472">Membrane</keyword>
<comment type="caution">
    <text evidence="2">The sequence shown here is derived from an EMBL/GenBank/DDBJ whole genome shotgun (WGS) entry which is preliminary data.</text>
</comment>
<feature type="transmembrane region" description="Helical" evidence="1">
    <location>
        <begin position="7"/>
        <end position="27"/>
    </location>
</feature>
<evidence type="ECO:0000313" key="2">
    <source>
        <dbReference type="EMBL" id="KKK95325.1"/>
    </source>
</evidence>
<dbReference type="Pfam" id="PF13365">
    <property type="entry name" value="Trypsin_2"/>
    <property type="match status" value="2"/>
</dbReference>
<reference evidence="2" key="1">
    <citation type="journal article" date="2015" name="Nature">
        <title>Complex archaea that bridge the gap between prokaryotes and eukaryotes.</title>
        <authorList>
            <person name="Spang A."/>
            <person name="Saw J.H."/>
            <person name="Jorgensen S.L."/>
            <person name="Zaremba-Niedzwiedzka K."/>
            <person name="Martijn J."/>
            <person name="Lind A.E."/>
            <person name="van Eijk R."/>
            <person name="Schleper C."/>
            <person name="Guy L."/>
            <person name="Ettema T.J."/>
        </authorList>
    </citation>
    <scope>NUCLEOTIDE SEQUENCE</scope>
</reference>
<dbReference type="PANTHER" id="PTHR22939">
    <property type="entry name" value="SERINE PROTEASE FAMILY S1C HTRA-RELATED"/>
    <property type="match status" value="1"/>
</dbReference>
<dbReference type="PANTHER" id="PTHR22939:SF129">
    <property type="entry name" value="SERINE PROTEASE HTRA2, MITOCHONDRIAL"/>
    <property type="match status" value="1"/>
</dbReference>
<dbReference type="SUPFAM" id="SSF50494">
    <property type="entry name" value="Trypsin-like serine proteases"/>
    <property type="match status" value="1"/>
</dbReference>
<organism evidence="2">
    <name type="scientific">marine sediment metagenome</name>
    <dbReference type="NCBI Taxonomy" id="412755"/>
    <lineage>
        <taxon>unclassified sequences</taxon>
        <taxon>metagenomes</taxon>
        <taxon>ecological metagenomes</taxon>
    </lineage>
</organism>
<dbReference type="InterPro" id="IPR043504">
    <property type="entry name" value="Peptidase_S1_PA_chymotrypsin"/>
</dbReference>
<keyword evidence="1" id="KW-0812">Transmembrane</keyword>
<dbReference type="Gene3D" id="2.40.10.10">
    <property type="entry name" value="Trypsin-like serine proteases"/>
    <property type="match status" value="1"/>
</dbReference>
<proteinExistence type="predicted"/>
<evidence type="ECO:0000256" key="1">
    <source>
        <dbReference type="SAM" id="Phobius"/>
    </source>
</evidence>
<dbReference type="InterPro" id="IPR009003">
    <property type="entry name" value="Peptidase_S1_PA"/>
</dbReference>
<dbReference type="EMBL" id="LAZR01046961">
    <property type="protein sequence ID" value="KKK95325.1"/>
    <property type="molecule type" value="Genomic_DNA"/>
</dbReference>
<sequence length="207" mass="22448">MLSKKNIYFFITIAATGILFFMIGMGANPERGAAEDPAPVKTIVIKDETGFSQSISMVANELMPAVVHIDVTGTVVQRSYGFWNDLRPQQREAPVQALGSGVIISPDGYIITNNHVVQNADDIEVELYDGSRHSAKNRRGIGALGPAGYEDFIQTDASINPGNRGGPLINLSGEVVGITSLIVSASEVPTGLDLPYHPTWYRLYRTR</sequence>
<dbReference type="Gene3D" id="2.40.10.120">
    <property type="match status" value="1"/>
</dbReference>